<dbReference type="EMBL" id="CP071446">
    <property type="protein sequence ID" value="QTA37273.1"/>
    <property type="molecule type" value="Genomic_DNA"/>
</dbReference>
<keyword evidence="1" id="KW-0175">Coiled coil</keyword>
<sequence length="416" mass="48432">MKKIILIVILLTQVFGFSFKFQDEAFTYLEFLAKENFRAAYDMSDEIMRKQLDVNKLKNIWENVILLFGDYKKILKVNAMTKGEYEVYIFTCNFEKENALITISVNKKGEISGLFFKKADEKILYRLPEYVDKDKFVEKDVQIGKYKLPGKLTIPKGEGKFPAVVLISGSGPNDMDVSIGPNKIFKDIAYGLSTNGVVTLRFHKRTYVLGSKMNIEKLTVKEEIIDDVNAAINYLKNLNYVKNIYLLGHSLGAYIAPYIANKNKNIDGVVLLAPPARNLEDLMYDQLIYLKNFQDINKELLEKIDKLRKEVMDESEIIFGATVKYYYDLRNYNPINYLRGINAFLLFGERDYQVTKKEEEIYRKYFPDLKIKVYPGLNHLFIEGKGVPNPYEYFKEGHVSEKVIKDIYYWIKEAKK</sequence>
<dbReference type="SUPFAM" id="SSF53474">
    <property type="entry name" value="alpha/beta-Hydrolases"/>
    <property type="match status" value="1"/>
</dbReference>
<feature type="domain" description="Serine aminopeptidase S33" evidence="2">
    <location>
        <begin position="222"/>
        <end position="277"/>
    </location>
</feature>
<feature type="domain" description="DUF3887" evidence="3">
    <location>
        <begin position="28"/>
        <end position="114"/>
    </location>
</feature>
<protein>
    <submittedName>
        <fullName evidence="4">Alpha/beta fold hydrolase</fullName>
    </submittedName>
</protein>
<evidence type="ECO:0000256" key="1">
    <source>
        <dbReference type="SAM" id="Coils"/>
    </source>
</evidence>
<organism evidence="4 5">
    <name type="scientific">Thermosipho ferrireducens</name>
    <dbReference type="NCBI Taxonomy" id="2571116"/>
    <lineage>
        <taxon>Bacteria</taxon>
        <taxon>Thermotogati</taxon>
        <taxon>Thermotogota</taxon>
        <taxon>Thermotogae</taxon>
        <taxon>Thermotogales</taxon>
        <taxon>Fervidobacteriaceae</taxon>
        <taxon>Thermosipho</taxon>
    </lineage>
</organism>
<gene>
    <name evidence="4" type="ORF">JYK00_05885</name>
</gene>
<proteinExistence type="predicted"/>
<evidence type="ECO:0000313" key="5">
    <source>
        <dbReference type="Proteomes" id="UP000671862"/>
    </source>
</evidence>
<dbReference type="Gene3D" id="3.40.50.1820">
    <property type="entry name" value="alpha/beta hydrolase"/>
    <property type="match status" value="1"/>
</dbReference>
<dbReference type="InterPro" id="IPR029058">
    <property type="entry name" value="AB_hydrolase_fold"/>
</dbReference>
<evidence type="ECO:0000259" key="3">
    <source>
        <dbReference type="Pfam" id="PF13026"/>
    </source>
</evidence>
<dbReference type="Pfam" id="PF12146">
    <property type="entry name" value="Hydrolase_4"/>
    <property type="match status" value="1"/>
</dbReference>
<feature type="coiled-coil region" evidence="1">
    <location>
        <begin position="290"/>
        <end position="317"/>
    </location>
</feature>
<dbReference type="PANTHER" id="PTHR43265">
    <property type="entry name" value="ESTERASE ESTD"/>
    <property type="match status" value="1"/>
</dbReference>
<dbReference type="InterPro" id="IPR022742">
    <property type="entry name" value="Hydrolase_4"/>
</dbReference>
<dbReference type="Gene3D" id="3.10.450.590">
    <property type="match status" value="1"/>
</dbReference>
<dbReference type="PANTHER" id="PTHR43265:SF1">
    <property type="entry name" value="ESTERASE ESTD"/>
    <property type="match status" value="1"/>
</dbReference>
<dbReference type="InterPro" id="IPR053145">
    <property type="entry name" value="AB_hydrolase_Est10"/>
</dbReference>
<evidence type="ECO:0000259" key="2">
    <source>
        <dbReference type="Pfam" id="PF12146"/>
    </source>
</evidence>
<keyword evidence="5" id="KW-1185">Reference proteome</keyword>
<accession>A0ABX7S4B1</accession>
<dbReference type="RefSeq" id="WP_207565998.1">
    <property type="nucleotide sequence ID" value="NZ_CP071446.1"/>
</dbReference>
<keyword evidence="4" id="KW-0378">Hydrolase</keyword>
<dbReference type="GO" id="GO:0016787">
    <property type="term" value="F:hydrolase activity"/>
    <property type="evidence" value="ECO:0007669"/>
    <property type="project" value="UniProtKB-KW"/>
</dbReference>
<reference evidence="4 5" key="1">
    <citation type="submission" date="2021-03" db="EMBL/GenBank/DDBJ databases">
        <title>Thermosipho ferrireducens sp.nov., an anaerobic thermophilic iron-reducing bacterium isolated from a deep-sea hydrothermal sulfide deposits.</title>
        <authorList>
            <person name="Zeng X."/>
            <person name="Chen Y."/>
            <person name="Shao Z."/>
        </authorList>
    </citation>
    <scope>NUCLEOTIDE SEQUENCE [LARGE SCALE GENOMIC DNA]</scope>
    <source>
        <strain evidence="4 5">JL129W03</strain>
    </source>
</reference>
<dbReference type="Pfam" id="PF13026">
    <property type="entry name" value="DUF3887"/>
    <property type="match status" value="1"/>
</dbReference>
<name>A0ABX7S4B1_9BACT</name>
<dbReference type="InterPro" id="IPR054995">
    <property type="entry name" value="Esterase_EstD"/>
</dbReference>
<dbReference type="NCBIfam" id="NF041096">
    <property type="entry name" value="esterase_EstD"/>
    <property type="match status" value="1"/>
</dbReference>
<dbReference type="Proteomes" id="UP000671862">
    <property type="component" value="Chromosome"/>
</dbReference>
<evidence type="ECO:0000313" key="4">
    <source>
        <dbReference type="EMBL" id="QTA37273.1"/>
    </source>
</evidence>
<dbReference type="InterPro" id="IPR024981">
    <property type="entry name" value="DUF3887"/>
</dbReference>